<dbReference type="InterPro" id="IPR018499">
    <property type="entry name" value="Tetraspanin/Peripherin"/>
</dbReference>
<comment type="subcellular location">
    <subcellularLocation>
        <location evidence="1 6">Membrane</location>
        <topology evidence="1 6">Multi-pass membrane protein</topology>
    </subcellularLocation>
</comment>
<reference evidence="7 8" key="1">
    <citation type="submission" date="2020-06" db="EMBL/GenBank/DDBJ databases">
        <authorList>
            <person name="Li R."/>
            <person name="Bekaert M."/>
        </authorList>
    </citation>
    <scope>NUCLEOTIDE SEQUENCE [LARGE SCALE GENOMIC DNA]</scope>
    <source>
        <strain evidence="8">wild</strain>
    </source>
</reference>
<dbReference type="PIRSF" id="PIRSF002419">
    <property type="entry name" value="Tetraspanin"/>
    <property type="match status" value="1"/>
</dbReference>
<protein>
    <recommendedName>
        <fullName evidence="6">Tetraspanin</fullName>
    </recommendedName>
</protein>
<accession>A0A6J8D0K8</accession>
<keyword evidence="8" id="KW-1185">Reference proteome</keyword>
<dbReference type="PANTHER" id="PTHR19282">
    <property type="entry name" value="TETRASPANIN"/>
    <property type="match status" value="1"/>
</dbReference>
<evidence type="ECO:0000256" key="2">
    <source>
        <dbReference type="ARBA" id="ARBA00006840"/>
    </source>
</evidence>
<dbReference type="EMBL" id="CACVKT020006394">
    <property type="protein sequence ID" value="CAC5401341.1"/>
    <property type="molecule type" value="Genomic_DNA"/>
</dbReference>
<keyword evidence="5 6" id="KW-0472">Membrane</keyword>
<name>A0A6J8D0K8_MYTCO</name>
<evidence type="ECO:0000256" key="4">
    <source>
        <dbReference type="ARBA" id="ARBA00022989"/>
    </source>
</evidence>
<gene>
    <name evidence="7" type="ORF">MCOR_35434</name>
</gene>
<dbReference type="InterPro" id="IPR000301">
    <property type="entry name" value="Tetraspanin_animals"/>
</dbReference>
<evidence type="ECO:0000313" key="7">
    <source>
        <dbReference type="EMBL" id="CAC5401341.1"/>
    </source>
</evidence>
<organism evidence="7 8">
    <name type="scientific">Mytilus coruscus</name>
    <name type="common">Sea mussel</name>
    <dbReference type="NCBI Taxonomy" id="42192"/>
    <lineage>
        <taxon>Eukaryota</taxon>
        <taxon>Metazoa</taxon>
        <taxon>Spiralia</taxon>
        <taxon>Lophotrochozoa</taxon>
        <taxon>Mollusca</taxon>
        <taxon>Bivalvia</taxon>
        <taxon>Autobranchia</taxon>
        <taxon>Pteriomorphia</taxon>
        <taxon>Mytilida</taxon>
        <taxon>Mytiloidea</taxon>
        <taxon>Mytilidae</taxon>
        <taxon>Mytilinae</taxon>
        <taxon>Mytilus</taxon>
    </lineage>
</organism>
<dbReference type="AlphaFoldDB" id="A0A6J8D0K8"/>
<evidence type="ECO:0000256" key="6">
    <source>
        <dbReference type="RuleBase" id="RU361218"/>
    </source>
</evidence>
<dbReference type="GO" id="GO:0016020">
    <property type="term" value="C:membrane"/>
    <property type="evidence" value="ECO:0007669"/>
    <property type="project" value="UniProtKB-SubCell"/>
</dbReference>
<dbReference type="SUPFAM" id="SSF48652">
    <property type="entry name" value="Tetraspanin"/>
    <property type="match status" value="1"/>
</dbReference>
<feature type="transmembrane region" description="Helical" evidence="6">
    <location>
        <begin position="267"/>
        <end position="292"/>
    </location>
</feature>
<evidence type="ECO:0000256" key="3">
    <source>
        <dbReference type="ARBA" id="ARBA00022692"/>
    </source>
</evidence>
<feature type="transmembrane region" description="Helical" evidence="6">
    <location>
        <begin position="106"/>
        <end position="127"/>
    </location>
</feature>
<dbReference type="Gene3D" id="1.10.1450.10">
    <property type="entry name" value="Tetraspanin"/>
    <property type="match status" value="1"/>
</dbReference>
<sequence>MTKENRDLYLKYGRKSRPLTIEVKQKPCYDIHDDITRGVDLINCISFRMGCCDGFARCVLVTFNILFVLTGIFVLGVGIFLKVNPNLLNIQHVIELNSGDKYISTAAYILIGFGVFVLLVGLFGFIGGCKQIKFFLALYMGCVVLVFLGEFSAGIIAAVYKGKVDDTLQTILKESLSEYDSKNQTSELVNKGWDGIQGWLQCCGEHNFTDYAVMKIPLADDRLVPDSCCGSNKQECQKEAKAKTKPFKFLYYQGCYDQMEKQIKSHITLLIGAGVGVAMFQLLGIFLACAAWKRSDDDYTKA</sequence>
<comment type="similarity">
    <text evidence="2 6">Belongs to the tetraspanin (TM4SF) family.</text>
</comment>
<keyword evidence="3 6" id="KW-0812">Transmembrane</keyword>
<feature type="transmembrane region" description="Helical" evidence="6">
    <location>
        <begin position="58"/>
        <end position="81"/>
    </location>
</feature>
<keyword evidence="4 6" id="KW-1133">Transmembrane helix</keyword>
<dbReference type="Proteomes" id="UP000507470">
    <property type="component" value="Unassembled WGS sequence"/>
</dbReference>
<dbReference type="Pfam" id="PF00335">
    <property type="entry name" value="Tetraspanin"/>
    <property type="match status" value="1"/>
</dbReference>
<proteinExistence type="inferred from homology"/>
<dbReference type="PANTHER" id="PTHR19282:SF452">
    <property type="entry name" value="LD03691P"/>
    <property type="match status" value="1"/>
</dbReference>
<dbReference type="PRINTS" id="PR00259">
    <property type="entry name" value="TMFOUR"/>
</dbReference>
<dbReference type="InterPro" id="IPR008952">
    <property type="entry name" value="Tetraspanin_EC2_sf"/>
</dbReference>
<evidence type="ECO:0000256" key="1">
    <source>
        <dbReference type="ARBA" id="ARBA00004141"/>
    </source>
</evidence>
<feature type="transmembrane region" description="Helical" evidence="6">
    <location>
        <begin position="134"/>
        <end position="160"/>
    </location>
</feature>
<evidence type="ECO:0000256" key="5">
    <source>
        <dbReference type="ARBA" id="ARBA00023136"/>
    </source>
</evidence>
<dbReference type="OrthoDB" id="438211at2759"/>
<evidence type="ECO:0000313" key="8">
    <source>
        <dbReference type="Proteomes" id="UP000507470"/>
    </source>
</evidence>